<comment type="caution">
    <text evidence="2">The sequence shown here is derived from an EMBL/GenBank/DDBJ whole genome shotgun (WGS) entry which is preliminary data.</text>
</comment>
<keyword evidence="3" id="KW-1185">Reference proteome</keyword>
<keyword evidence="1" id="KW-0812">Transmembrane</keyword>
<reference evidence="2" key="1">
    <citation type="submission" date="2021-02" db="EMBL/GenBank/DDBJ databases">
        <title>Sequencing the genomes of 1000 actinobacteria strains.</title>
        <authorList>
            <person name="Klenk H.-P."/>
        </authorList>
    </citation>
    <scope>NUCLEOTIDE SEQUENCE</scope>
    <source>
        <strain evidence="2">DSM 22850</strain>
    </source>
</reference>
<dbReference type="EMBL" id="JAFIDA010000001">
    <property type="protein sequence ID" value="MBP1327140.1"/>
    <property type="molecule type" value="Genomic_DNA"/>
</dbReference>
<dbReference type="AlphaFoldDB" id="A0A940PVS4"/>
<keyword evidence="1" id="KW-1133">Transmembrane helix</keyword>
<protein>
    <submittedName>
        <fullName evidence="2">Uncharacterized protein</fullName>
    </submittedName>
</protein>
<feature type="transmembrane region" description="Helical" evidence="1">
    <location>
        <begin position="71"/>
        <end position="91"/>
    </location>
</feature>
<accession>A0A940PVS4</accession>
<sequence length="94" mass="10090">MAFVTVFVVSLGSAVFVVALYSLGIRFLATPAAPARRADGTLEPVGAPRDDEDDDIEEAERPAWATFCARLFFALSVIVAAVGIFLIIPALHPW</sequence>
<name>A0A940PVS4_9MICO</name>
<evidence type="ECO:0000256" key="1">
    <source>
        <dbReference type="SAM" id="Phobius"/>
    </source>
</evidence>
<evidence type="ECO:0000313" key="3">
    <source>
        <dbReference type="Proteomes" id="UP000675163"/>
    </source>
</evidence>
<evidence type="ECO:0000313" key="2">
    <source>
        <dbReference type="EMBL" id="MBP1327140.1"/>
    </source>
</evidence>
<proteinExistence type="predicted"/>
<organism evidence="2 3">
    <name type="scientific">Leucobacter exalbidus</name>
    <dbReference type="NCBI Taxonomy" id="662960"/>
    <lineage>
        <taxon>Bacteria</taxon>
        <taxon>Bacillati</taxon>
        <taxon>Actinomycetota</taxon>
        <taxon>Actinomycetes</taxon>
        <taxon>Micrococcales</taxon>
        <taxon>Microbacteriaceae</taxon>
        <taxon>Leucobacter</taxon>
    </lineage>
</organism>
<dbReference type="RefSeq" id="WP_245189959.1">
    <property type="nucleotide sequence ID" value="NZ_JAFIDA010000001.1"/>
</dbReference>
<gene>
    <name evidence="2" type="ORF">JOF28_002372</name>
</gene>
<dbReference type="Proteomes" id="UP000675163">
    <property type="component" value="Unassembled WGS sequence"/>
</dbReference>
<feature type="transmembrane region" description="Helical" evidence="1">
    <location>
        <begin position="6"/>
        <end position="29"/>
    </location>
</feature>
<keyword evidence="1" id="KW-0472">Membrane</keyword>